<gene>
    <name evidence="1" type="ORF">M9Y10_020662</name>
</gene>
<proteinExistence type="predicted"/>
<dbReference type="Proteomes" id="UP001470230">
    <property type="component" value="Unassembled WGS sequence"/>
</dbReference>
<protein>
    <submittedName>
        <fullName evidence="1">Uncharacterized protein</fullName>
    </submittedName>
</protein>
<evidence type="ECO:0000313" key="1">
    <source>
        <dbReference type="EMBL" id="KAK8845744.1"/>
    </source>
</evidence>
<evidence type="ECO:0000313" key="2">
    <source>
        <dbReference type="Proteomes" id="UP001470230"/>
    </source>
</evidence>
<keyword evidence="2" id="KW-1185">Reference proteome</keyword>
<accession>A0ABR2HGA0</accession>
<sequence length="106" mass="12699">MQKSFIEDETFPLLNNGRPELAEWQRGTESTDCFLGYWRDNIRFYVARQFLESMESAFSDRMRKLYPDLEKSNKEWLCVGILCDIDAHGWSDDWDDQEEDSENQQM</sequence>
<name>A0ABR2HGA0_9EUKA</name>
<reference evidence="1 2" key="1">
    <citation type="submission" date="2024-04" db="EMBL/GenBank/DDBJ databases">
        <title>Tritrichomonas musculus Genome.</title>
        <authorList>
            <person name="Alves-Ferreira E."/>
            <person name="Grigg M."/>
            <person name="Lorenzi H."/>
            <person name="Galac M."/>
        </authorList>
    </citation>
    <scope>NUCLEOTIDE SEQUENCE [LARGE SCALE GENOMIC DNA]</scope>
    <source>
        <strain evidence="1 2">EAF2021</strain>
    </source>
</reference>
<comment type="caution">
    <text evidence="1">The sequence shown here is derived from an EMBL/GenBank/DDBJ whole genome shotgun (WGS) entry which is preliminary data.</text>
</comment>
<organism evidence="1 2">
    <name type="scientific">Tritrichomonas musculus</name>
    <dbReference type="NCBI Taxonomy" id="1915356"/>
    <lineage>
        <taxon>Eukaryota</taxon>
        <taxon>Metamonada</taxon>
        <taxon>Parabasalia</taxon>
        <taxon>Tritrichomonadida</taxon>
        <taxon>Tritrichomonadidae</taxon>
        <taxon>Tritrichomonas</taxon>
    </lineage>
</organism>
<dbReference type="EMBL" id="JAPFFF010000030">
    <property type="protein sequence ID" value="KAK8845744.1"/>
    <property type="molecule type" value="Genomic_DNA"/>
</dbReference>